<feature type="domain" description="Glycosyltransferase 2-like" evidence="3">
    <location>
        <begin position="3"/>
        <end position="161"/>
    </location>
</feature>
<dbReference type="EMBL" id="JBCLUF010000025">
    <property type="protein sequence ID" value="MEY8662683.1"/>
    <property type="molecule type" value="Genomic_DNA"/>
</dbReference>
<keyword evidence="2 4" id="KW-0808">Transferase</keyword>
<dbReference type="Gene3D" id="3.90.550.10">
    <property type="entry name" value="Spore Coat Polysaccharide Biosynthesis Protein SpsA, Chain A"/>
    <property type="match status" value="1"/>
</dbReference>
<sequence length="323" mass="37820">MISIIIPCYNAEAYLEECFKSIKAQTYKELEVIFIDDGSSDSSWALLEGIRQDNPEMAITLYHNKQNQGVSVARNIGIRAASGDYLTFVDADDHLAPQFLERLLQGKKRGDMAVVGIGGAGFGKGSAPFQGLITKERFVYEFWLTKHLFGSCNNKIYSRKLILRHDIFFDPSLKIMEDMFFNMLYCQYIDTIYVSEQKLYYYRRNETSVMHQKFSENNMTVIKTFHKLLALPFTKEEQKIIELHQVNSLLWLLRLLYKADDKEATKQYEEVILQELANANTSLFFKSGWQKGFSRYVTFLLYQLHPKCYKKVITTYYKFKKRR</sequence>
<evidence type="ECO:0000313" key="5">
    <source>
        <dbReference type="Proteomes" id="UP001565236"/>
    </source>
</evidence>
<proteinExistence type="predicted"/>
<dbReference type="CDD" id="cd00761">
    <property type="entry name" value="Glyco_tranf_GTA_type"/>
    <property type="match status" value="1"/>
</dbReference>
<keyword evidence="5" id="KW-1185">Reference proteome</keyword>
<gene>
    <name evidence="4" type="ORF">AALT52_07270</name>
</gene>
<evidence type="ECO:0000259" key="3">
    <source>
        <dbReference type="Pfam" id="PF00535"/>
    </source>
</evidence>
<name>A0ABV4DS56_9LACO</name>
<keyword evidence="1 4" id="KW-0328">Glycosyltransferase</keyword>
<accession>A0ABV4DS56</accession>
<comment type="caution">
    <text evidence="4">The sequence shown here is derived from an EMBL/GenBank/DDBJ whole genome shotgun (WGS) entry which is preliminary data.</text>
</comment>
<evidence type="ECO:0000313" key="4">
    <source>
        <dbReference type="EMBL" id="MEY8662683.1"/>
    </source>
</evidence>
<dbReference type="SUPFAM" id="SSF53448">
    <property type="entry name" value="Nucleotide-diphospho-sugar transferases"/>
    <property type="match status" value="1"/>
</dbReference>
<dbReference type="EC" id="2.4.-.-" evidence="4"/>
<protein>
    <submittedName>
        <fullName evidence="4">Glycosyltransferase family 2 protein</fullName>
        <ecNumber evidence="4">2.4.-.-</ecNumber>
    </submittedName>
</protein>
<dbReference type="GO" id="GO:0016757">
    <property type="term" value="F:glycosyltransferase activity"/>
    <property type="evidence" value="ECO:0007669"/>
    <property type="project" value="UniProtKB-KW"/>
</dbReference>
<dbReference type="PANTHER" id="PTHR22916">
    <property type="entry name" value="GLYCOSYLTRANSFERASE"/>
    <property type="match status" value="1"/>
</dbReference>
<evidence type="ECO:0000256" key="1">
    <source>
        <dbReference type="ARBA" id="ARBA00022676"/>
    </source>
</evidence>
<reference evidence="4 5" key="1">
    <citation type="submission" date="2024-03" db="EMBL/GenBank/DDBJ databases">
        <title>Mouse gut bacterial collection (mGBC) of GemPharmatech.</title>
        <authorList>
            <person name="He Y."/>
            <person name="Dong L."/>
            <person name="Wu D."/>
            <person name="Gao X."/>
            <person name="Lin Z."/>
        </authorList>
    </citation>
    <scope>NUCLEOTIDE SEQUENCE [LARGE SCALE GENOMIC DNA]</scope>
    <source>
        <strain evidence="4 5">15-30</strain>
    </source>
</reference>
<dbReference type="Pfam" id="PF00535">
    <property type="entry name" value="Glycos_transf_2"/>
    <property type="match status" value="1"/>
</dbReference>
<evidence type="ECO:0000256" key="2">
    <source>
        <dbReference type="ARBA" id="ARBA00022679"/>
    </source>
</evidence>
<dbReference type="PANTHER" id="PTHR22916:SF51">
    <property type="entry name" value="GLYCOSYLTRANSFERASE EPSH-RELATED"/>
    <property type="match status" value="1"/>
</dbReference>
<dbReference type="RefSeq" id="WP_369942430.1">
    <property type="nucleotide sequence ID" value="NZ_JBCLUF010000025.1"/>
</dbReference>
<dbReference type="InterPro" id="IPR029044">
    <property type="entry name" value="Nucleotide-diphossugar_trans"/>
</dbReference>
<organism evidence="4 5">
    <name type="scientific">Ligilactobacillus faecis</name>
    <dbReference type="NCBI Taxonomy" id="762833"/>
    <lineage>
        <taxon>Bacteria</taxon>
        <taxon>Bacillati</taxon>
        <taxon>Bacillota</taxon>
        <taxon>Bacilli</taxon>
        <taxon>Lactobacillales</taxon>
        <taxon>Lactobacillaceae</taxon>
        <taxon>Ligilactobacillus</taxon>
    </lineage>
</organism>
<dbReference type="InterPro" id="IPR001173">
    <property type="entry name" value="Glyco_trans_2-like"/>
</dbReference>
<dbReference type="Proteomes" id="UP001565236">
    <property type="component" value="Unassembled WGS sequence"/>
</dbReference>